<evidence type="ECO:0000313" key="3">
    <source>
        <dbReference type="Proteomes" id="UP000199556"/>
    </source>
</evidence>
<dbReference type="Gene3D" id="3.40.50.410">
    <property type="entry name" value="von Willebrand factor, type A domain"/>
    <property type="match status" value="1"/>
</dbReference>
<organism evidence="2 3">
    <name type="scientific">Ectothiorhodospira mobilis</name>
    <dbReference type="NCBI Taxonomy" id="195064"/>
    <lineage>
        <taxon>Bacteria</taxon>
        <taxon>Pseudomonadati</taxon>
        <taxon>Pseudomonadota</taxon>
        <taxon>Gammaproteobacteria</taxon>
        <taxon>Chromatiales</taxon>
        <taxon>Ectothiorhodospiraceae</taxon>
        <taxon>Ectothiorhodospira</taxon>
    </lineage>
</organism>
<evidence type="ECO:0000313" key="2">
    <source>
        <dbReference type="EMBL" id="SFM66767.1"/>
    </source>
</evidence>
<dbReference type="Pfam" id="PF13519">
    <property type="entry name" value="VWA_2"/>
    <property type="match status" value="1"/>
</dbReference>
<accession>A0A1I4SQW3</accession>
<evidence type="ECO:0000259" key="1">
    <source>
        <dbReference type="Pfam" id="PF13519"/>
    </source>
</evidence>
<sequence>MHRHRHGGGDVLYCLVLDCSASMLRSGRLSLAKGLLAGWLQQIYRQRAQVAVVGFSGREAWVIQAPARAGLANEHWIAPISGGGGTPMGQGLDLADRIMKRFRRRVAHAHIGVWLLTDGRVRRIPPAPVQADFCTIVDFETGRARSGGGLRIARAWDAAHCPADTFEVDAH</sequence>
<proteinExistence type="predicted"/>
<keyword evidence="3" id="KW-1185">Reference proteome</keyword>
<gene>
    <name evidence="2" type="ORF">SAMN05421721_12024</name>
</gene>
<dbReference type="EMBL" id="FOUO01000020">
    <property type="protein sequence ID" value="SFM66767.1"/>
    <property type="molecule type" value="Genomic_DNA"/>
</dbReference>
<dbReference type="PANTHER" id="PTHR43473">
    <property type="entry name" value="MAGNESIUM-CHELATASE SUBUNIT CHLD, CHLOROPLASTIC"/>
    <property type="match status" value="1"/>
</dbReference>
<dbReference type="SUPFAM" id="SSF53300">
    <property type="entry name" value="vWA-like"/>
    <property type="match status" value="1"/>
</dbReference>
<name>A0A1I4SQW3_ECTMO</name>
<dbReference type="AlphaFoldDB" id="A0A1I4SQW3"/>
<reference evidence="2 3" key="1">
    <citation type="submission" date="2016-10" db="EMBL/GenBank/DDBJ databases">
        <authorList>
            <person name="de Groot N.N."/>
        </authorList>
    </citation>
    <scope>NUCLEOTIDE SEQUENCE [LARGE SCALE GENOMIC DNA]</scope>
    <source>
        <strain evidence="2 3">DSM 4180</strain>
    </source>
</reference>
<dbReference type="STRING" id="195064.SAMN05421721_12024"/>
<feature type="domain" description="VWFA" evidence="1">
    <location>
        <begin position="15"/>
        <end position="119"/>
    </location>
</feature>
<dbReference type="InterPro" id="IPR002035">
    <property type="entry name" value="VWF_A"/>
</dbReference>
<dbReference type="RefSeq" id="WP_244887992.1">
    <property type="nucleotide sequence ID" value="NZ_FOUO01000020.1"/>
</dbReference>
<protein>
    <submittedName>
        <fullName evidence="2">Magnesium chelatase subunit ChlD-like protein</fullName>
    </submittedName>
</protein>
<dbReference type="Proteomes" id="UP000199556">
    <property type="component" value="Unassembled WGS sequence"/>
</dbReference>
<dbReference type="InterPro" id="IPR036465">
    <property type="entry name" value="vWFA_dom_sf"/>
</dbReference>
<dbReference type="PANTHER" id="PTHR43473:SF2">
    <property type="entry name" value="MAGNESIUM-CHELATASE SUBUNIT CHLD, CHLOROPLASTIC"/>
    <property type="match status" value="1"/>
</dbReference>